<dbReference type="Proteomes" id="UP000887568">
    <property type="component" value="Unplaced"/>
</dbReference>
<evidence type="ECO:0000256" key="11">
    <source>
        <dbReference type="SAM" id="Phobius"/>
    </source>
</evidence>
<dbReference type="Pfam" id="PF00530">
    <property type="entry name" value="SRCR"/>
    <property type="match status" value="5"/>
</dbReference>
<reference evidence="14" key="1">
    <citation type="submission" date="2022-11" db="UniProtKB">
        <authorList>
            <consortium name="EnsemblMetazoa"/>
        </authorList>
    </citation>
    <scope>IDENTIFICATION</scope>
</reference>
<dbReference type="OrthoDB" id="536948at2759"/>
<proteinExistence type="predicted"/>
<dbReference type="InterPro" id="IPR036772">
    <property type="entry name" value="SRCR-like_dom_sf"/>
</dbReference>
<dbReference type="PANTHER" id="PTHR48071">
    <property type="entry name" value="SRCR DOMAIN-CONTAINING PROTEIN"/>
    <property type="match status" value="1"/>
</dbReference>
<dbReference type="EnsemblMetazoa" id="XM_038213983.1">
    <property type="protein sequence ID" value="XP_038069911.1"/>
    <property type="gene ID" value="LOC119739152"/>
</dbReference>
<feature type="domain" description="SRCR" evidence="13">
    <location>
        <begin position="32"/>
        <end position="134"/>
    </location>
</feature>
<feature type="domain" description="SRCR" evidence="13">
    <location>
        <begin position="494"/>
        <end position="599"/>
    </location>
</feature>
<feature type="compositionally biased region" description="Basic residues" evidence="10">
    <location>
        <begin position="689"/>
        <end position="699"/>
    </location>
</feature>
<evidence type="ECO:0000256" key="3">
    <source>
        <dbReference type="ARBA" id="ARBA00022729"/>
    </source>
</evidence>
<keyword evidence="7 9" id="KW-1015">Disulfide bond</keyword>
<evidence type="ECO:0000313" key="15">
    <source>
        <dbReference type="Proteomes" id="UP000887568"/>
    </source>
</evidence>
<dbReference type="PANTHER" id="PTHR48071:SF18">
    <property type="entry name" value="DELETED IN MALIGNANT BRAIN TUMORS 1 PROTEIN-RELATED"/>
    <property type="match status" value="1"/>
</dbReference>
<feature type="compositionally biased region" description="Polar residues" evidence="10">
    <location>
        <begin position="672"/>
        <end position="684"/>
    </location>
</feature>
<evidence type="ECO:0000256" key="9">
    <source>
        <dbReference type="PROSITE-ProRule" id="PRU00196"/>
    </source>
</evidence>
<dbReference type="GO" id="GO:0016020">
    <property type="term" value="C:membrane"/>
    <property type="evidence" value="ECO:0007669"/>
    <property type="project" value="UniProtKB-SubCell"/>
</dbReference>
<evidence type="ECO:0000256" key="5">
    <source>
        <dbReference type="ARBA" id="ARBA00022989"/>
    </source>
</evidence>
<dbReference type="SMART" id="SM00202">
    <property type="entry name" value="SR"/>
    <property type="match status" value="5"/>
</dbReference>
<sequence>MFNYNFIADAAFIFQLFCHLLHLGTAQTYGYVRLVDGAAPTQGRVDIFEGASWRPICADHWTLEEAKVVCRQLSLPAATQATNWVQVGRHVNVTLSQHAFVCSGGVFKHTLQECSSETKYTCKDEGRVAGVICGSWENAKQFDVRLAGGVNAYEGRVEIFYNGVWGTVCDSRTHSDPSYIHREEFWDTKDAQVVCRQLRFLGVKRVSAQLHPPPSTLPVILTNQRCNGTEANLGDCSVDYMRHGGPFKCSRSQDVSVVCSDVKVRLVDGDEPTNGRVEIFSGTSWQTICGYQWTLEHAKVVCRELAMPPATGATTGDRFRPGTGGMSENDFTCTGNERTIFDCRQTARELRCTHASDAGVICGIWSHAKQFDVRLAGTLNAYEGRVEMYNGVWGTVCNSGSILDPLHSSREEYWDIKDAQVVCRQLGFLTAKRYAIGGLQESTLPVIMTGTRCKGAEAYLAFCQVSYSGLHRCSHDQDVSVECDTRPKVDRYDVRLVQGSHPNQGYVQVLYMGIWRSICDQAWVLQSAEVICKLLGFSAAAHAVDGATAESLWGVLEGNHMFLNKVECSGSENNLADCPTSYVTRDGCTSYDQAGVVCQSNKYPSILPGDDVETIDPVIIISFVIPLLTIVLVIAALCLIYRRHKTSRQPKTSQMDIGLCEMAMFGNSLAAENTNRQRQQQDDTGLSRRAQRRVKRKTRRQEYKMKRLLERQQWSPYTNNQDRPPSYNAVYSGPVPGSGEVTDTVSLLPILSDPSGGRFHDGIISGTYI</sequence>
<feature type="domain" description="SRCR" evidence="13">
    <location>
        <begin position="373"/>
        <end position="484"/>
    </location>
</feature>
<keyword evidence="2 11" id="KW-0812">Transmembrane</keyword>
<dbReference type="InterPro" id="IPR001190">
    <property type="entry name" value="SRCR"/>
</dbReference>
<evidence type="ECO:0000256" key="6">
    <source>
        <dbReference type="ARBA" id="ARBA00023136"/>
    </source>
</evidence>
<feature type="disulfide bond" evidence="9">
    <location>
        <begin position="226"/>
        <end position="236"/>
    </location>
</feature>
<comment type="subcellular location">
    <subcellularLocation>
        <location evidence="1">Membrane</location>
        <topology evidence="1">Single-pass membrane protein</topology>
    </subcellularLocation>
</comment>
<dbReference type="GeneID" id="119739152"/>
<feature type="signal peptide" evidence="12">
    <location>
        <begin position="1"/>
        <end position="26"/>
    </location>
</feature>
<keyword evidence="6 11" id="KW-0472">Membrane</keyword>
<protein>
    <recommendedName>
        <fullName evidence="13">SRCR domain-containing protein</fullName>
    </recommendedName>
</protein>
<keyword evidence="8" id="KW-0325">Glycoprotein</keyword>
<evidence type="ECO:0000256" key="12">
    <source>
        <dbReference type="SAM" id="SignalP"/>
    </source>
</evidence>
<dbReference type="PRINTS" id="PR00258">
    <property type="entry name" value="SPERACTRCPTR"/>
</dbReference>
<dbReference type="RefSeq" id="XP_038069911.1">
    <property type="nucleotide sequence ID" value="XM_038213983.1"/>
</dbReference>
<dbReference type="SUPFAM" id="SSF56487">
    <property type="entry name" value="SRCR-like"/>
    <property type="match status" value="5"/>
</dbReference>
<dbReference type="FunFam" id="3.10.250.10:FF:000009">
    <property type="entry name" value="WC1"/>
    <property type="match status" value="1"/>
</dbReference>
<feature type="disulfide bond" evidence="9">
    <location>
        <begin position="568"/>
        <end position="578"/>
    </location>
</feature>
<feature type="domain" description="SRCR" evidence="13">
    <location>
        <begin position="144"/>
        <end position="260"/>
    </location>
</feature>
<dbReference type="Gene3D" id="3.10.250.10">
    <property type="entry name" value="SRCR-like domain"/>
    <property type="match status" value="5"/>
</dbReference>
<keyword evidence="5 11" id="KW-1133">Transmembrane helix</keyword>
<feature type="disulfide bond" evidence="9">
    <location>
        <begin position="333"/>
        <end position="343"/>
    </location>
</feature>
<accession>A0A914B338</accession>
<evidence type="ECO:0000256" key="10">
    <source>
        <dbReference type="SAM" id="MobiDB-lite"/>
    </source>
</evidence>
<comment type="caution">
    <text evidence="9">Lacks conserved residue(s) required for the propagation of feature annotation.</text>
</comment>
<keyword evidence="4" id="KW-0677">Repeat</keyword>
<name>A0A914B338_PATMI</name>
<feature type="chain" id="PRO_5038124973" description="SRCR domain-containing protein" evidence="12">
    <location>
        <begin position="27"/>
        <end position="769"/>
    </location>
</feature>
<evidence type="ECO:0000256" key="7">
    <source>
        <dbReference type="ARBA" id="ARBA00023157"/>
    </source>
</evidence>
<evidence type="ECO:0000256" key="2">
    <source>
        <dbReference type="ARBA" id="ARBA00022692"/>
    </source>
</evidence>
<evidence type="ECO:0000256" key="1">
    <source>
        <dbReference type="ARBA" id="ARBA00004167"/>
    </source>
</evidence>
<dbReference type="PROSITE" id="PS50287">
    <property type="entry name" value="SRCR_2"/>
    <property type="match status" value="5"/>
</dbReference>
<dbReference type="FunFam" id="3.10.250.10:FF:000001">
    <property type="entry name" value="Lysyl oxidase 4 isoform X1"/>
    <property type="match status" value="1"/>
</dbReference>
<organism evidence="14 15">
    <name type="scientific">Patiria miniata</name>
    <name type="common">Bat star</name>
    <name type="synonym">Asterina miniata</name>
    <dbReference type="NCBI Taxonomy" id="46514"/>
    <lineage>
        <taxon>Eukaryota</taxon>
        <taxon>Metazoa</taxon>
        <taxon>Echinodermata</taxon>
        <taxon>Eleutherozoa</taxon>
        <taxon>Asterozoa</taxon>
        <taxon>Asteroidea</taxon>
        <taxon>Valvatacea</taxon>
        <taxon>Valvatida</taxon>
        <taxon>Asterinidae</taxon>
        <taxon>Patiria</taxon>
    </lineage>
</organism>
<keyword evidence="15" id="KW-1185">Reference proteome</keyword>
<evidence type="ECO:0000313" key="14">
    <source>
        <dbReference type="EnsemblMetazoa" id="XP_038069911.1"/>
    </source>
</evidence>
<keyword evidence="3 12" id="KW-0732">Signal</keyword>
<evidence type="ECO:0000256" key="4">
    <source>
        <dbReference type="ARBA" id="ARBA00022737"/>
    </source>
</evidence>
<feature type="transmembrane region" description="Helical" evidence="11">
    <location>
        <begin position="618"/>
        <end position="641"/>
    </location>
</feature>
<feature type="domain" description="SRCR" evidence="13">
    <location>
        <begin position="264"/>
        <end position="363"/>
    </location>
</feature>
<dbReference type="FunFam" id="3.10.250.10:FF:000016">
    <property type="entry name" value="Scavenger receptor cysteine-rich protein type 12"/>
    <property type="match status" value="3"/>
</dbReference>
<dbReference type="OMA" id="CRELAMP"/>
<feature type="region of interest" description="Disordered" evidence="10">
    <location>
        <begin position="672"/>
        <end position="700"/>
    </location>
</feature>
<evidence type="ECO:0000259" key="13">
    <source>
        <dbReference type="PROSITE" id="PS50287"/>
    </source>
</evidence>
<feature type="disulfide bond" evidence="9">
    <location>
        <begin position="453"/>
        <end position="463"/>
    </location>
</feature>
<dbReference type="AlphaFoldDB" id="A0A914B338"/>
<evidence type="ECO:0000256" key="8">
    <source>
        <dbReference type="ARBA" id="ARBA00023180"/>
    </source>
</evidence>